<feature type="domain" description="HPr" evidence="1">
    <location>
        <begin position="1"/>
        <end position="38"/>
    </location>
</feature>
<evidence type="ECO:0000259" key="1">
    <source>
        <dbReference type="PROSITE" id="PS51350"/>
    </source>
</evidence>
<accession>A0A518EWC3</accession>
<evidence type="ECO:0000313" key="3">
    <source>
        <dbReference type="Proteomes" id="UP000320390"/>
    </source>
</evidence>
<dbReference type="Proteomes" id="UP000320390">
    <property type="component" value="Chromosome"/>
</dbReference>
<organism evidence="2 3">
    <name type="scientific">Saltatorellus ferox</name>
    <dbReference type="NCBI Taxonomy" id="2528018"/>
    <lineage>
        <taxon>Bacteria</taxon>
        <taxon>Pseudomonadati</taxon>
        <taxon>Planctomycetota</taxon>
        <taxon>Planctomycetia</taxon>
        <taxon>Planctomycetia incertae sedis</taxon>
        <taxon>Saltatorellus</taxon>
    </lineage>
</organism>
<dbReference type="InterPro" id="IPR035895">
    <property type="entry name" value="HPr-like_sf"/>
</dbReference>
<dbReference type="Gene3D" id="3.30.1340.10">
    <property type="entry name" value="HPr-like"/>
    <property type="match status" value="1"/>
</dbReference>
<dbReference type="AlphaFoldDB" id="A0A518EWC3"/>
<keyword evidence="3" id="KW-1185">Reference proteome</keyword>
<dbReference type="SUPFAM" id="SSF55594">
    <property type="entry name" value="HPr-like"/>
    <property type="match status" value="1"/>
</dbReference>
<name>A0A518EWC3_9BACT</name>
<reference evidence="2 3" key="1">
    <citation type="submission" date="2019-02" db="EMBL/GenBank/DDBJ databases">
        <title>Deep-cultivation of Planctomycetes and their phenomic and genomic characterization uncovers novel biology.</title>
        <authorList>
            <person name="Wiegand S."/>
            <person name="Jogler M."/>
            <person name="Boedeker C."/>
            <person name="Pinto D."/>
            <person name="Vollmers J."/>
            <person name="Rivas-Marin E."/>
            <person name="Kohn T."/>
            <person name="Peeters S.H."/>
            <person name="Heuer A."/>
            <person name="Rast P."/>
            <person name="Oberbeckmann S."/>
            <person name="Bunk B."/>
            <person name="Jeske O."/>
            <person name="Meyerdierks A."/>
            <person name="Storesund J.E."/>
            <person name="Kallscheuer N."/>
            <person name="Luecker S."/>
            <person name="Lage O.M."/>
            <person name="Pohl T."/>
            <person name="Merkel B.J."/>
            <person name="Hornburger P."/>
            <person name="Mueller R.-W."/>
            <person name="Bruemmer F."/>
            <person name="Labrenz M."/>
            <person name="Spormann A.M."/>
            <person name="Op den Camp H."/>
            <person name="Overmann J."/>
            <person name="Amann R."/>
            <person name="Jetten M.S.M."/>
            <person name="Mascher T."/>
            <person name="Medema M.H."/>
            <person name="Devos D.P."/>
            <person name="Kaster A.-K."/>
            <person name="Ovreas L."/>
            <person name="Rohde M."/>
            <person name="Galperin M.Y."/>
            <person name="Jogler C."/>
        </authorList>
    </citation>
    <scope>NUCLEOTIDE SEQUENCE [LARGE SCALE GENOMIC DNA]</scope>
    <source>
        <strain evidence="2 3">Poly30</strain>
    </source>
</reference>
<evidence type="ECO:0000313" key="2">
    <source>
        <dbReference type="EMBL" id="QDV08378.1"/>
    </source>
</evidence>
<gene>
    <name evidence="2" type="ORF">Poly30_39160</name>
</gene>
<sequence>MTLEASMGSSLEFLAEGDGQDELLERLEALVQRGFGEI</sequence>
<dbReference type="PROSITE" id="PS51350">
    <property type="entry name" value="PTS_HPR_DOM"/>
    <property type="match status" value="1"/>
</dbReference>
<proteinExistence type="predicted"/>
<protein>
    <recommendedName>
        <fullName evidence="1">HPr domain-containing protein</fullName>
    </recommendedName>
</protein>
<dbReference type="InterPro" id="IPR000032">
    <property type="entry name" value="HPr-like"/>
</dbReference>
<dbReference type="EMBL" id="CP036434">
    <property type="protein sequence ID" value="QDV08378.1"/>
    <property type="molecule type" value="Genomic_DNA"/>
</dbReference>